<dbReference type="RefSeq" id="WP_238548850.1">
    <property type="nucleotide sequence ID" value="NZ_JGYK01000002.1"/>
</dbReference>
<dbReference type="EC" id="3.2.1.22" evidence="3"/>
<dbReference type="InterPro" id="IPR002252">
    <property type="entry name" value="Glyco_hydro_36"/>
</dbReference>
<dbReference type="GO" id="GO:0016052">
    <property type="term" value="P:carbohydrate catabolic process"/>
    <property type="evidence" value="ECO:0007669"/>
    <property type="project" value="InterPro"/>
</dbReference>
<dbReference type="Gene3D" id="2.70.98.60">
    <property type="entry name" value="alpha-galactosidase from lactobacil brevis"/>
    <property type="match status" value="1"/>
</dbReference>
<protein>
    <submittedName>
        <fullName evidence="3">Alpha-galactosidase</fullName>
        <ecNumber evidence="3">3.2.1.22</ecNumber>
    </submittedName>
</protein>
<dbReference type="SUPFAM" id="SSF51445">
    <property type="entry name" value="(Trans)glycosidases"/>
    <property type="match status" value="1"/>
</dbReference>
<keyword evidence="4" id="KW-1185">Reference proteome</keyword>
<dbReference type="InterPro" id="IPR050985">
    <property type="entry name" value="Alpha-glycosidase_related"/>
</dbReference>
<dbReference type="InterPro" id="IPR038417">
    <property type="entry name" value="Alpga-gal_N_sf"/>
</dbReference>
<keyword evidence="2 3" id="KW-0326">Glycosidase</keyword>
<dbReference type="Pfam" id="PF02065">
    <property type="entry name" value="Melibiase"/>
    <property type="match status" value="1"/>
</dbReference>
<proteinExistence type="predicted"/>
<dbReference type="Gene3D" id="3.20.20.70">
    <property type="entry name" value="Aldolase class I"/>
    <property type="match status" value="1"/>
</dbReference>
<dbReference type="InterPro" id="IPR017853">
    <property type="entry name" value="GH"/>
</dbReference>
<dbReference type="eggNOG" id="COG3345">
    <property type="taxonomic scope" value="Bacteria"/>
</dbReference>
<organism evidence="3 4">
    <name type="scientific">Bifidobacterium actinocoloniiforme DSM 22766</name>
    <dbReference type="NCBI Taxonomy" id="1437605"/>
    <lineage>
        <taxon>Bacteria</taxon>
        <taxon>Bacillati</taxon>
        <taxon>Actinomycetota</taxon>
        <taxon>Actinomycetes</taxon>
        <taxon>Bifidobacteriales</taxon>
        <taxon>Bifidobacteriaceae</taxon>
        <taxon>Bifidobacterium</taxon>
    </lineage>
</organism>
<dbReference type="InterPro" id="IPR013785">
    <property type="entry name" value="Aldolase_TIM"/>
</dbReference>
<dbReference type="STRING" id="1437605.AB656_06235"/>
<accession>A0A086YYA2</accession>
<dbReference type="EMBL" id="JGYK01000002">
    <property type="protein sequence ID" value="KFI39252.1"/>
    <property type="molecule type" value="Genomic_DNA"/>
</dbReference>
<dbReference type="AlphaFoldDB" id="A0A086YYA2"/>
<gene>
    <name evidence="3" type="ORF">BACT_0082</name>
</gene>
<dbReference type="CDD" id="cd14791">
    <property type="entry name" value="GH36"/>
    <property type="match status" value="1"/>
</dbReference>
<evidence type="ECO:0000313" key="3">
    <source>
        <dbReference type="EMBL" id="KFI39252.1"/>
    </source>
</evidence>
<comment type="caution">
    <text evidence="3">The sequence shown here is derived from an EMBL/GenBank/DDBJ whole genome shotgun (WGS) entry which is preliminary data.</text>
</comment>
<reference evidence="3 4" key="1">
    <citation type="submission" date="2014-03" db="EMBL/GenBank/DDBJ databases">
        <title>Genomics of Bifidobacteria.</title>
        <authorList>
            <person name="Ventura M."/>
            <person name="Milani C."/>
            <person name="Lugli G.A."/>
        </authorList>
    </citation>
    <scope>NUCLEOTIDE SEQUENCE [LARGE SCALE GENOMIC DNA]</scope>
    <source>
        <strain evidence="3 4">DSM 22766</strain>
    </source>
</reference>
<evidence type="ECO:0000256" key="1">
    <source>
        <dbReference type="ARBA" id="ARBA00022801"/>
    </source>
</evidence>
<dbReference type="PANTHER" id="PTHR43053:SF3">
    <property type="entry name" value="ALPHA-GALACTOSIDASE C-RELATED"/>
    <property type="match status" value="1"/>
</dbReference>
<evidence type="ECO:0000256" key="2">
    <source>
        <dbReference type="ARBA" id="ARBA00023295"/>
    </source>
</evidence>
<dbReference type="GO" id="GO:0004557">
    <property type="term" value="F:alpha-galactosidase activity"/>
    <property type="evidence" value="ECO:0007669"/>
    <property type="project" value="UniProtKB-EC"/>
</dbReference>
<sequence length="741" mass="81551">MSSLKWGNSELELEFGIASTRPVVIRSVTMLSAARHSTSAIGETIDANTNLGAGGGNESTETKVVFERPMPVVELMAAQRGSGHTKCSRRLIETSLGASLRYTGAVKKHTDDADMLTISMDSELGLAVNLSFELPAGCTMMRVTAEVTNTIDAPLVLESLAVCCLPFGVRAHSGGEKSTDLLDGWALTECAADWLGEGRWATNPMRRLCPALGNDLVGRNPQGAHSVVSEGTFSTGTSMPMGIVSNQGEGIAWLFQVEHNGAWRWEVGEREDKEGYLALSGPTYRDHGWSTTLMKGCSFTSVPVSVALGHNVDDVIASVTRYRRMEHSALDEIGRPGIIFNDYMNTLNGDPTRDKLMPLVEAAAQVGAEVFCIDAGWYDDTGDWWPSVGEWMPSSKRFPNGLSEVTDAIRERGMVPGLWMEPEVIGVKSPLAAELPDEAFFLHAGQRVVEQERYLLDFRNPVVIERMNGVVDRLIKQFGVGYFKFDYNVMPGPGTTYKADSPGDGLLGHNRAYSAWIQGLHRRHPNLILENCSSGGMREDFAQTALFRLNSTSDQQDFRKYPTITATAPLAMLPEQAGNWAYPSAEMDDEEFVFALVNTMPGHFFMSGYLNRFSDRQIELVKVAVAAYRESIQPVITQAVPFWPLGLPQWEDKSVALGLDCGGGRALLTVWARCCEEGRLSVPLPKWRGKACEVRPVFPAFDTRESGMQAWSCNWDEEGGELKLELPKGIYTARIYEISVR</sequence>
<dbReference type="PANTHER" id="PTHR43053">
    <property type="entry name" value="GLYCOSIDASE FAMILY 31"/>
    <property type="match status" value="1"/>
</dbReference>
<evidence type="ECO:0000313" key="4">
    <source>
        <dbReference type="Proteomes" id="UP000029015"/>
    </source>
</evidence>
<dbReference type="Proteomes" id="UP000029015">
    <property type="component" value="Unassembled WGS sequence"/>
</dbReference>
<keyword evidence="1 3" id="KW-0378">Hydrolase</keyword>
<name>A0A086YYA2_9BIFI</name>